<feature type="compositionally biased region" description="Basic and acidic residues" evidence="1">
    <location>
        <begin position="144"/>
        <end position="161"/>
    </location>
</feature>
<dbReference type="GO" id="GO:0030077">
    <property type="term" value="C:plasma membrane light-harvesting complex"/>
    <property type="evidence" value="ECO:0007669"/>
    <property type="project" value="InterPro"/>
</dbReference>
<feature type="domain" description="PRC-barrel" evidence="2">
    <location>
        <begin position="16"/>
        <end position="77"/>
    </location>
</feature>
<dbReference type="Proteomes" id="UP000323410">
    <property type="component" value="Unassembled WGS sequence"/>
</dbReference>
<evidence type="ECO:0000256" key="1">
    <source>
        <dbReference type="SAM" id="MobiDB-lite"/>
    </source>
</evidence>
<gene>
    <name evidence="4" type="ORF">FQ377_03380</name>
</gene>
<name>A0A5D0XUT7_9MICC</name>
<keyword evidence="5" id="KW-1185">Reference proteome</keyword>
<protein>
    <submittedName>
        <fullName evidence="4">DUF2382 domain-containing protein</fullName>
    </submittedName>
</protein>
<proteinExistence type="predicted"/>
<dbReference type="AlphaFoldDB" id="A0A5D0XUT7"/>
<dbReference type="InterPro" id="IPR014747">
    <property type="entry name" value="Bac_photo_RC_H_C"/>
</dbReference>
<dbReference type="EMBL" id="VSLD01000001">
    <property type="protein sequence ID" value="TYD00494.1"/>
    <property type="molecule type" value="Genomic_DNA"/>
</dbReference>
<dbReference type="InterPro" id="IPR011033">
    <property type="entry name" value="PRC_barrel-like_sf"/>
</dbReference>
<feature type="region of interest" description="Disordered" evidence="1">
    <location>
        <begin position="264"/>
        <end position="297"/>
    </location>
</feature>
<dbReference type="SUPFAM" id="SSF50346">
    <property type="entry name" value="PRC-barrel domain"/>
    <property type="match status" value="1"/>
</dbReference>
<evidence type="ECO:0000259" key="3">
    <source>
        <dbReference type="Pfam" id="PF09557"/>
    </source>
</evidence>
<reference evidence="4 5" key="1">
    <citation type="submission" date="2019-08" db="EMBL/GenBank/DDBJ databases">
        <title>Genone of Arthrobacter echini P9.</title>
        <authorList>
            <person name="Bowman J.P."/>
        </authorList>
    </citation>
    <scope>NUCLEOTIDE SEQUENCE [LARGE SCALE GENOMIC DNA]</scope>
    <source>
        <strain evidence="4 5">P9</strain>
    </source>
</reference>
<dbReference type="Gene3D" id="3.90.50.10">
    <property type="entry name" value="Photosynthetic Reaction Center, subunit H, domain 2"/>
    <property type="match status" value="1"/>
</dbReference>
<organism evidence="4 5">
    <name type="scientific">Arthrobacter echini</name>
    <dbReference type="NCBI Taxonomy" id="1529066"/>
    <lineage>
        <taxon>Bacteria</taxon>
        <taxon>Bacillati</taxon>
        <taxon>Actinomycetota</taxon>
        <taxon>Actinomycetes</taxon>
        <taxon>Micrococcales</taxon>
        <taxon>Micrococcaceae</taxon>
        <taxon>Arthrobacter</taxon>
    </lineage>
</organism>
<dbReference type="GO" id="GO:0019684">
    <property type="term" value="P:photosynthesis, light reaction"/>
    <property type="evidence" value="ECO:0007669"/>
    <property type="project" value="InterPro"/>
</dbReference>
<dbReference type="Pfam" id="PF05239">
    <property type="entry name" value="PRC"/>
    <property type="match status" value="1"/>
</dbReference>
<dbReference type="PANTHER" id="PTHR38463:SF1">
    <property type="entry name" value="STRESS RESPONSE PROTEIN YSNF"/>
    <property type="match status" value="1"/>
</dbReference>
<sequence>MINQEHIDTLLSNGGDVLGSDGDKIGSVGQIYLDDQTGDPSWVTAKTGLFGTSESFVPLQDATVEGNDVRVPYTKAQVKDAPRVESDGNLSPEEEDRLYRHYEIGGGVTGDRTDTTTGMVDNDRDLDANAGRHAGTADAGMTGRTDDRDAAGFDSARETVGHDTSGPTTDDAMTRSEEQLHVGTERTEAGRARMRKYVVTENVSKTVPVSHEEVRVVSEPITDANRGNAHDGPSISEEEHEVTLHAERVVADKETVPVERVRLDKETVTENETVSDEVRKEKIEVEGADERRTDNNR</sequence>
<dbReference type="InterPro" id="IPR019060">
    <property type="entry name" value="DUF2382"/>
</dbReference>
<dbReference type="PANTHER" id="PTHR38463">
    <property type="entry name" value="STRESS RESPONSE PROTEIN YSNF"/>
    <property type="match status" value="1"/>
</dbReference>
<feature type="compositionally biased region" description="Basic and acidic residues" evidence="1">
    <location>
        <begin position="172"/>
        <end position="189"/>
    </location>
</feature>
<evidence type="ECO:0000313" key="5">
    <source>
        <dbReference type="Proteomes" id="UP000323410"/>
    </source>
</evidence>
<comment type="caution">
    <text evidence="4">The sequence shown here is derived from an EMBL/GenBank/DDBJ whole genome shotgun (WGS) entry which is preliminary data.</text>
</comment>
<evidence type="ECO:0000313" key="4">
    <source>
        <dbReference type="EMBL" id="TYD00494.1"/>
    </source>
</evidence>
<feature type="region of interest" description="Disordered" evidence="1">
    <location>
        <begin position="123"/>
        <end position="189"/>
    </location>
</feature>
<evidence type="ECO:0000259" key="2">
    <source>
        <dbReference type="Pfam" id="PF05239"/>
    </source>
</evidence>
<feature type="compositionally biased region" description="Basic and acidic residues" evidence="1">
    <location>
        <begin position="276"/>
        <end position="297"/>
    </location>
</feature>
<dbReference type="InterPro" id="IPR027275">
    <property type="entry name" value="PRC-brl_dom"/>
</dbReference>
<dbReference type="InterPro" id="IPR052967">
    <property type="entry name" value="Stress_Response_Assoc"/>
</dbReference>
<dbReference type="RefSeq" id="WP_148599796.1">
    <property type="nucleotide sequence ID" value="NZ_VSLD01000001.1"/>
</dbReference>
<feature type="domain" description="DUF2382" evidence="3">
    <location>
        <begin position="173"/>
        <end position="285"/>
    </location>
</feature>
<dbReference type="OrthoDB" id="3712018at2"/>
<dbReference type="Pfam" id="PF09557">
    <property type="entry name" value="DUF2382"/>
    <property type="match status" value="1"/>
</dbReference>
<accession>A0A5D0XUT7</accession>